<keyword evidence="1" id="KW-0812">Transmembrane</keyword>
<accession>A0A919S0S9</accession>
<protein>
    <recommendedName>
        <fullName evidence="4">DUF3953 domain-containing protein</fullName>
    </recommendedName>
</protein>
<dbReference type="Proteomes" id="UP000679179">
    <property type="component" value="Unassembled WGS sequence"/>
</dbReference>
<feature type="transmembrane region" description="Helical" evidence="1">
    <location>
        <begin position="62"/>
        <end position="78"/>
    </location>
</feature>
<dbReference type="AlphaFoldDB" id="A0A919S0S9"/>
<dbReference type="EMBL" id="BOPZ01000023">
    <property type="protein sequence ID" value="GIM29856.1"/>
    <property type="molecule type" value="Genomic_DNA"/>
</dbReference>
<evidence type="ECO:0000256" key="1">
    <source>
        <dbReference type="SAM" id="Phobius"/>
    </source>
</evidence>
<evidence type="ECO:0000313" key="2">
    <source>
        <dbReference type="EMBL" id="GIM29856.1"/>
    </source>
</evidence>
<organism evidence="2 3">
    <name type="scientific">Clostridium polyendosporum</name>
    <dbReference type="NCBI Taxonomy" id="69208"/>
    <lineage>
        <taxon>Bacteria</taxon>
        <taxon>Bacillati</taxon>
        <taxon>Bacillota</taxon>
        <taxon>Clostridia</taxon>
        <taxon>Eubacteriales</taxon>
        <taxon>Clostridiaceae</taxon>
        <taxon>Clostridium</taxon>
    </lineage>
</organism>
<reference evidence="2" key="1">
    <citation type="submission" date="2021-03" db="EMBL/GenBank/DDBJ databases">
        <title>Taxonomic study of Clostridium polyendosporum from meadow-gley soil under rice.</title>
        <authorList>
            <person name="Kobayashi H."/>
            <person name="Tanizawa Y."/>
            <person name="Yagura M."/>
        </authorList>
    </citation>
    <scope>NUCLEOTIDE SEQUENCE</scope>
    <source>
        <strain evidence="2">JCM 30710</strain>
    </source>
</reference>
<keyword evidence="1" id="KW-0472">Membrane</keyword>
<gene>
    <name evidence="2" type="ORF">CPJCM30710_25220</name>
</gene>
<keyword evidence="1" id="KW-1133">Transmembrane helix</keyword>
<proteinExistence type="predicted"/>
<feature type="transmembrane region" description="Helical" evidence="1">
    <location>
        <begin position="7"/>
        <end position="27"/>
    </location>
</feature>
<evidence type="ECO:0008006" key="4">
    <source>
        <dbReference type="Google" id="ProtNLM"/>
    </source>
</evidence>
<keyword evidence="3" id="KW-1185">Reference proteome</keyword>
<dbReference type="RefSeq" id="WP_212904542.1">
    <property type="nucleotide sequence ID" value="NZ_BOPZ01000023.1"/>
</dbReference>
<evidence type="ECO:0000313" key="3">
    <source>
        <dbReference type="Proteomes" id="UP000679179"/>
    </source>
</evidence>
<feature type="transmembrane region" description="Helical" evidence="1">
    <location>
        <begin position="33"/>
        <end position="50"/>
    </location>
</feature>
<sequence>MKRKFSLIKIILAIAIIILCICAAIGYVDSKVLMPYLLTSLGIIQIYNGVHFYKEDRKTEGILAILSSVFILGVVIKSL</sequence>
<comment type="caution">
    <text evidence="2">The sequence shown here is derived from an EMBL/GenBank/DDBJ whole genome shotgun (WGS) entry which is preliminary data.</text>
</comment>
<name>A0A919S0S9_9CLOT</name>